<dbReference type="OrthoDB" id="6287725at2759"/>
<dbReference type="EMBL" id="OB713050">
    <property type="protein sequence ID" value="CAD7238982.1"/>
    <property type="molecule type" value="Genomic_DNA"/>
</dbReference>
<feature type="non-terminal residue" evidence="2">
    <location>
        <position position="146"/>
    </location>
</feature>
<proteinExistence type="predicted"/>
<reference evidence="2" key="1">
    <citation type="submission" date="2020-11" db="EMBL/GenBank/DDBJ databases">
        <authorList>
            <person name="Tran Van P."/>
        </authorList>
    </citation>
    <scope>NUCLEOTIDE SEQUENCE</scope>
</reference>
<sequence length="146" mass="15006">MESTLVPSMRQEALAAMAGGGGTVRSAASSTSSGGSLATRGGKVSAAGVAHLLAGTTNTLVPIPADFDEESPDQAPSVSPAGSRRGAASSIATTAAPEENNFTYLRQQGEAAKPRPLPMPEYGGYFAPMSHFLHDSSQQMQPPFQR</sequence>
<evidence type="ECO:0000256" key="1">
    <source>
        <dbReference type="SAM" id="MobiDB-lite"/>
    </source>
</evidence>
<feature type="compositionally biased region" description="Low complexity" evidence="1">
    <location>
        <begin position="79"/>
        <end position="97"/>
    </location>
</feature>
<feature type="region of interest" description="Disordered" evidence="1">
    <location>
        <begin position="63"/>
        <end position="146"/>
    </location>
</feature>
<feature type="compositionally biased region" description="Low complexity" evidence="1">
    <location>
        <begin position="24"/>
        <end position="41"/>
    </location>
</feature>
<protein>
    <submittedName>
        <fullName evidence="2">Uncharacterized protein</fullName>
    </submittedName>
</protein>
<dbReference type="AlphaFoldDB" id="A0A7R8X1B4"/>
<gene>
    <name evidence="2" type="ORF">CTOB1V02_LOCUS16797</name>
</gene>
<evidence type="ECO:0000313" key="2">
    <source>
        <dbReference type="EMBL" id="CAD7238982.1"/>
    </source>
</evidence>
<feature type="compositionally biased region" description="Polar residues" evidence="1">
    <location>
        <begin position="135"/>
        <end position="146"/>
    </location>
</feature>
<organism evidence="2">
    <name type="scientific">Cyprideis torosa</name>
    <dbReference type="NCBI Taxonomy" id="163714"/>
    <lineage>
        <taxon>Eukaryota</taxon>
        <taxon>Metazoa</taxon>
        <taxon>Ecdysozoa</taxon>
        <taxon>Arthropoda</taxon>
        <taxon>Crustacea</taxon>
        <taxon>Oligostraca</taxon>
        <taxon>Ostracoda</taxon>
        <taxon>Podocopa</taxon>
        <taxon>Podocopida</taxon>
        <taxon>Cytherocopina</taxon>
        <taxon>Cytheroidea</taxon>
        <taxon>Cytherideidae</taxon>
        <taxon>Cyprideis</taxon>
    </lineage>
</organism>
<name>A0A7R8X1B4_9CRUS</name>
<feature type="region of interest" description="Disordered" evidence="1">
    <location>
        <begin position="1"/>
        <end position="41"/>
    </location>
</feature>
<accession>A0A7R8X1B4</accession>